<gene>
    <name evidence="3" type="ORF">AWC08_29160</name>
</gene>
<dbReference type="Proteomes" id="UP000193928">
    <property type="component" value="Unassembled WGS sequence"/>
</dbReference>
<comment type="caution">
    <text evidence="3">The sequence shown here is derived from an EMBL/GenBank/DDBJ whole genome shotgun (WGS) entry which is preliminary data.</text>
</comment>
<feature type="compositionally biased region" description="Pro residues" evidence="1">
    <location>
        <begin position="453"/>
        <end position="467"/>
    </location>
</feature>
<reference evidence="3 4" key="1">
    <citation type="submission" date="2016-01" db="EMBL/GenBank/DDBJ databases">
        <title>The new phylogeny of the genus Mycobacterium.</title>
        <authorList>
            <person name="Tarcisio F."/>
            <person name="Conor M."/>
            <person name="Antonella G."/>
            <person name="Elisabetta G."/>
            <person name="Giulia F.S."/>
            <person name="Sara T."/>
            <person name="Anna F."/>
            <person name="Clotilde B."/>
            <person name="Roberto B."/>
            <person name="Veronica D.S."/>
            <person name="Fabio R."/>
            <person name="Monica P."/>
            <person name="Olivier J."/>
            <person name="Enrico T."/>
            <person name="Nicola S."/>
        </authorList>
    </citation>
    <scope>NUCLEOTIDE SEQUENCE [LARGE SCALE GENOMIC DNA]</scope>
    <source>
        <strain evidence="3 4">DSM 44160</strain>
    </source>
</reference>
<dbReference type="InterPro" id="IPR055583">
    <property type="entry name" value="DUF7159"/>
</dbReference>
<sequence length="718" mass="69697">MVLVEGQNADGVTIEERQVAVDDAIGSATDHLVTTVRDVRAAAAAGGNRVSSIGVTWTDGLGACVVSEALAACDADNVTPISPFVAATTLAQAVAVAMGYERIAMLFADAESVSMAIVEAADAAIAEIRDEPLDSVDALSAVRILGGWVEALSSRPGGVFVIGSGMDICGFDIVTIKRELETVTSLAVNGPEEPDTALARGAALASANASLHVLSTDAFAYARVADPVETGPDAVTLSRFDVPTVPADAQHIEGFAHNLSPDGDTDVLTTTAIATAEETGLNETLQQRRPVLLVGSVGAVTLITGIVALEVSLALGIRPAAVGLQHIPGQGRIMPAPLMQLAPLAVAAAPRPVAMRPSGPPAQLPPSDGSIPLPHAVVPGDGPGAIPALVALPALMPNPVPPRAPDAAYPNYPILLPLPVASPPTAAPSVQQPSVSVTQPPTSQPVTSVPVTSAPPPTVPVTQPPTSQPVTSVPVTSAPVTTVPVTQPPTSQPVTSVPATSAPPTVPVTQPPVSQPPTTVAVTQPPTYVPVSQPPRPVPVAPQPVPASEPQLPVSLPAPEGPVIPGQETPTVRGPALEVPTVPASPGIVVPAQDVPPVTPQLPGSLNAPASEPAPSTGGGGAPFGGSGGPLGGGGAGTAGVGPSAGGGGSTGGGSLGGGATGGGGSSIGGSSSIGGGSSSIGGGSSTGGGGSSTGGGSSSIGGGSSGSSGGSSGGGRR</sequence>
<feature type="compositionally biased region" description="Low complexity" evidence="1">
    <location>
        <begin position="427"/>
        <end position="452"/>
    </location>
</feature>
<evidence type="ECO:0000313" key="3">
    <source>
        <dbReference type="EMBL" id="ORV82118.1"/>
    </source>
</evidence>
<feature type="region of interest" description="Disordered" evidence="1">
    <location>
        <begin position="424"/>
        <end position="520"/>
    </location>
</feature>
<organism evidence="3 4">
    <name type="scientific">Mycobacterium gordonae</name>
    <dbReference type="NCBI Taxonomy" id="1778"/>
    <lineage>
        <taxon>Bacteria</taxon>
        <taxon>Bacillati</taxon>
        <taxon>Actinomycetota</taxon>
        <taxon>Actinomycetes</taxon>
        <taxon>Mycobacteriales</taxon>
        <taxon>Mycobacteriaceae</taxon>
        <taxon>Mycobacterium</taxon>
    </lineage>
</organism>
<evidence type="ECO:0000259" key="2">
    <source>
        <dbReference type="Pfam" id="PF23717"/>
    </source>
</evidence>
<protein>
    <recommendedName>
        <fullName evidence="2">DUF7159 domain-containing protein</fullName>
    </recommendedName>
</protein>
<evidence type="ECO:0000313" key="4">
    <source>
        <dbReference type="Proteomes" id="UP000193928"/>
    </source>
</evidence>
<feature type="domain" description="DUF7159" evidence="2">
    <location>
        <begin position="1"/>
        <end position="213"/>
    </location>
</feature>
<dbReference type="AlphaFoldDB" id="A0A1X1W6H0"/>
<evidence type="ECO:0000256" key="1">
    <source>
        <dbReference type="SAM" id="MobiDB-lite"/>
    </source>
</evidence>
<dbReference type="Pfam" id="PF23717">
    <property type="entry name" value="DUF7159"/>
    <property type="match status" value="1"/>
</dbReference>
<proteinExistence type="predicted"/>
<keyword evidence="4" id="KW-1185">Reference proteome</keyword>
<accession>A0A1X1W6H0</accession>
<feature type="region of interest" description="Disordered" evidence="1">
    <location>
        <begin position="588"/>
        <end position="718"/>
    </location>
</feature>
<feature type="compositionally biased region" description="Gly residues" evidence="1">
    <location>
        <begin position="617"/>
        <end position="718"/>
    </location>
</feature>
<dbReference type="PRINTS" id="PR01217">
    <property type="entry name" value="PRICHEXTENSN"/>
</dbReference>
<feature type="compositionally biased region" description="Low complexity" evidence="1">
    <location>
        <begin position="468"/>
        <end position="485"/>
    </location>
</feature>
<feature type="compositionally biased region" description="Low complexity" evidence="1">
    <location>
        <begin position="492"/>
        <end position="503"/>
    </location>
</feature>
<dbReference type="EMBL" id="LQOY01000116">
    <property type="protein sequence ID" value="ORV82118.1"/>
    <property type="molecule type" value="Genomic_DNA"/>
</dbReference>
<feature type="compositionally biased region" description="Pro residues" evidence="1">
    <location>
        <begin position="504"/>
        <end position="515"/>
    </location>
</feature>
<name>A0A1X1W6H0_MYCGO</name>